<dbReference type="Proteomes" id="UP000824890">
    <property type="component" value="Unassembled WGS sequence"/>
</dbReference>
<dbReference type="PANTHER" id="PTHR23180">
    <property type="entry name" value="CENTAURIN/ARF"/>
    <property type="match status" value="1"/>
</dbReference>
<evidence type="ECO:0000313" key="3">
    <source>
        <dbReference type="EMBL" id="KAH0900210.1"/>
    </source>
</evidence>
<dbReference type="Gene3D" id="1.20.1270.60">
    <property type="entry name" value="Arfaptin homology (AH) domain/BAR domain"/>
    <property type="match status" value="1"/>
</dbReference>
<name>A0ABQ8B601_BRANA</name>
<protein>
    <submittedName>
        <fullName evidence="3">Uncharacterized protein</fullName>
    </submittedName>
</protein>
<dbReference type="InterPro" id="IPR027267">
    <property type="entry name" value="AH/BAR_dom_sf"/>
</dbReference>
<dbReference type="InterPro" id="IPR045258">
    <property type="entry name" value="ACAP1/2/3-like"/>
</dbReference>
<feature type="non-terminal residue" evidence="3">
    <location>
        <position position="1"/>
    </location>
</feature>
<gene>
    <name evidence="3" type="ORF">HID58_049778</name>
</gene>
<organism evidence="3 4">
    <name type="scientific">Brassica napus</name>
    <name type="common">Rape</name>
    <dbReference type="NCBI Taxonomy" id="3708"/>
    <lineage>
        <taxon>Eukaryota</taxon>
        <taxon>Viridiplantae</taxon>
        <taxon>Streptophyta</taxon>
        <taxon>Embryophyta</taxon>
        <taxon>Tracheophyta</taxon>
        <taxon>Spermatophyta</taxon>
        <taxon>Magnoliopsida</taxon>
        <taxon>eudicotyledons</taxon>
        <taxon>Gunneridae</taxon>
        <taxon>Pentapetalae</taxon>
        <taxon>rosids</taxon>
        <taxon>malvids</taxon>
        <taxon>Brassicales</taxon>
        <taxon>Brassicaceae</taxon>
        <taxon>Brassiceae</taxon>
        <taxon>Brassica</taxon>
    </lineage>
</organism>
<evidence type="ECO:0000256" key="2">
    <source>
        <dbReference type="ARBA" id="ARBA00022833"/>
    </source>
</evidence>
<sequence length="342" mass="38641">FLLLCNKMQSMEESAELLRMRCLRFYKGCRKYTEGLGEGYDSDIGFANALESLEAAIMISMCCFWRNRDIQGSSSSQNTTKPNAVFKGDGLQVSMYLVELISLNVGFFLGGRTMLMTEARKRFDKLPLYTISLFGTLHLILCASEWTQARENYLLSLRKSTRLDVAATIEEREAFQDLHSARTTFRASPVSSVSALSNAEAKKRFEFLEAVRGQWTLISVSSRDGMRHTQETHKGYRGCHAICCKRKISDNKKGYLSKRSSNLRATGKEDSSSLIAVGCYTNYRKPWNWSSMEAGLLCSQEHDFREQSRAAKSMAVSSHYHGGVHEEKPVARHTVNLLTSDH</sequence>
<accession>A0ABQ8B601</accession>
<reference evidence="3 4" key="1">
    <citation type="submission" date="2021-05" db="EMBL/GenBank/DDBJ databases">
        <title>Genome Assembly of Synthetic Allotetraploid Brassica napus Reveals Homoeologous Exchanges between Subgenomes.</title>
        <authorList>
            <person name="Davis J.T."/>
        </authorList>
    </citation>
    <scope>NUCLEOTIDE SEQUENCE [LARGE SCALE GENOMIC DNA]</scope>
    <source>
        <strain evidence="4">cv. Da-Ae</strain>
        <tissue evidence="3">Seedling</tissue>
    </source>
</reference>
<evidence type="ECO:0000313" key="4">
    <source>
        <dbReference type="Proteomes" id="UP000824890"/>
    </source>
</evidence>
<dbReference type="PANTHER" id="PTHR23180:SF405">
    <property type="entry name" value="ADP-RIBOSYLATION FACTOR GTPASE-ACTIVATING PROTEIN AGD1"/>
    <property type="match status" value="1"/>
</dbReference>
<dbReference type="EMBL" id="JAGKQM010000012">
    <property type="protein sequence ID" value="KAH0900210.1"/>
    <property type="molecule type" value="Genomic_DNA"/>
</dbReference>
<comment type="caution">
    <text evidence="3">The sequence shown here is derived from an EMBL/GenBank/DDBJ whole genome shotgun (WGS) entry which is preliminary data.</text>
</comment>
<evidence type="ECO:0000256" key="1">
    <source>
        <dbReference type="ARBA" id="ARBA00022723"/>
    </source>
</evidence>
<proteinExistence type="predicted"/>
<keyword evidence="2" id="KW-0862">Zinc</keyword>
<keyword evidence="4" id="KW-1185">Reference proteome</keyword>
<keyword evidence="1" id="KW-0479">Metal-binding</keyword>